<dbReference type="InterPro" id="IPR012341">
    <property type="entry name" value="6hp_glycosidase-like_sf"/>
</dbReference>
<evidence type="ECO:0000313" key="3">
    <source>
        <dbReference type="Proteomes" id="UP000261284"/>
    </source>
</evidence>
<evidence type="ECO:0008006" key="4">
    <source>
        <dbReference type="Google" id="ProtNLM"/>
    </source>
</evidence>
<accession>A0A3E1NNH1</accession>
<proteinExistence type="predicted"/>
<dbReference type="PANTHER" id="PTHR11051">
    <property type="entry name" value="GLYCOSYL HYDROLASE-RELATED"/>
    <property type="match status" value="1"/>
</dbReference>
<dbReference type="GO" id="GO:0004553">
    <property type="term" value="F:hydrolase activity, hydrolyzing O-glycosyl compounds"/>
    <property type="evidence" value="ECO:0007669"/>
    <property type="project" value="TreeGrafter"/>
</dbReference>
<sequence>MFCSKHRIPACLKGSAAALLGSLLFCSAAGAQKIDRYALVMRHTVVNTTFDSLSALTVGNGRFAFTVDGTGLQSFPGAYAGGIPLATQSEWGWHSFINANHYRREETYKNYSFNGKPAGYAVQWNGPDRNHDAAEFFRQNAHRLQLGNIGFDIIKKNGTAATIEDIHPVQQQLNLWTGEITSLFTVEEQPVTVLTVAHQERDAIAVRVVSPLLQEGRLKIRIRLPYPTGKATDAGNNWQAQGSHISFIKMQQAHSMQLMHVLDSSYYFIHASWESPAAVLKARSHYYQLSPAPTDTFAFSCAFTRQLLPDSLPGFAATEQNSAAAWKQYWTKGAAVDFTGSTDARALELERRVVLSQYLLKVQCAGHYPAQQTGLTGNSNYGKPTLDDHWWLQAQFALWGRGALLEQSVQWYAAVFDKACAIARRQGYQGARWPWSSDTSGLESPGTAGAFSLWQQAQPVLLAELCYRSRPDTVLLRRYKSMVFATADFMASYVVLDAASGQYQLNSGLPAGGQITDSGKSVNPAFELSCWYQALAVAQQWRVRCGLKPNAHWDEVMQHLAPLQAPDGVYLAAESAPDTYTNVQYRSGHPGLLGIWGWLPETGRVNAAPMRHTFNWVWYNWYWEQTTGWDFPFAAMAATRLDMPDRALEALFMDFDSNRWLPNGHNYQTGSASVYLPGNGALLAAIAMMCAGYDGCTVSNPGFPKNGAWHVRWEGLQRMP</sequence>
<keyword evidence="3" id="KW-1185">Reference proteome</keyword>
<dbReference type="SUPFAM" id="SSF48208">
    <property type="entry name" value="Six-hairpin glycosidases"/>
    <property type="match status" value="1"/>
</dbReference>
<dbReference type="OrthoDB" id="127395at2"/>
<dbReference type="GO" id="GO:0005975">
    <property type="term" value="P:carbohydrate metabolic process"/>
    <property type="evidence" value="ECO:0007669"/>
    <property type="project" value="InterPro"/>
</dbReference>
<feature type="chain" id="PRO_5017593561" description="Glycoside hydrolase family 65" evidence="1">
    <location>
        <begin position="32"/>
        <end position="720"/>
    </location>
</feature>
<name>A0A3E1NNH1_9BACT</name>
<dbReference type="RefSeq" id="WP_116845229.1">
    <property type="nucleotide sequence ID" value="NZ_QTJU01000001.1"/>
</dbReference>
<dbReference type="EMBL" id="QTJU01000001">
    <property type="protein sequence ID" value="RFM29472.1"/>
    <property type="molecule type" value="Genomic_DNA"/>
</dbReference>
<evidence type="ECO:0000256" key="1">
    <source>
        <dbReference type="SAM" id="SignalP"/>
    </source>
</evidence>
<dbReference type="InterPro" id="IPR008928">
    <property type="entry name" value="6-hairpin_glycosidase_sf"/>
</dbReference>
<reference evidence="2 3" key="1">
    <citation type="submission" date="2018-08" db="EMBL/GenBank/DDBJ databases">
        <title>Chitinophagaceae sp. K23C18032701, a novel bacterium isolated from forest soil.</title>
        <authorList>
            <person name="Wang C."/>
        </authorList>
    </citation>
    <scope>NUCLEOTIDE SEQUENCE [LARGE SCALE GENOMIC DNA]</scope>
    <source>
        <strain evidence="2 3">K23C18032701</strain>
    </source>
</reference>
<dbReference type="Proteomes" id="UP000261284">
    <property type="component" value="Unassembled WGS sequence"/>
</dbReference>
<gene>
    <name evidence="2" type="ORF">DXN05_00350</name>
</gene>
<organism evidence="2 3">
    <name type="scientific">Deminuibacter soli</name>
    <dbReference type="NCBI Taxonomy" id="2291815"/>
    <lineage>
        <taxon>Bacteria</taxon>
        <taxon>Pseudomonadati</taxon>
        <taxon>Bacteroidota</taxon>
        <taxon>Chitinophagia</taxon>
        <taxon>Chitinophagales</taxon>
        <taxon>Chitinophagaceae</taxon>
        <taxon>Deminuibacter</taxon>
    </lineage>
</organism>
<comment type="caution">
    <text evidence="2">The sequence shown here is derived from an EMBL/GenBank/DDBJ whole genome shotgun (WGS) entry which is preliminary data.</text>
</comment>
<dbReference type="Gene3D" id="1.50.10.10">
    <property type="match status" value="1"/>
</dbReference>
<dbReference type="PANTHER" id="PTHR11051:SF8">
    <property type="entry name" value="PROTEIN-GLUCOSYLGALACTOSYLHYDROXYLYSINE GLUCOSIDASE"/>
    <property type="match status" value="1"/>
</dbReference>
<keyword evidence="1" id="KW-0732">Signal</keyword>
<evidence type="ECO:0000313" key="2">
    <source>
        <dbReference type="EMBL" id="RFM29472.1"/>
    </source>
</evidence>
<dbReference type="AlphaFoldDB" id="A0A3E1NNH1"/>
<feature type="signal peptide" evidence="1">
    <location>
        <begin position="1"/>
        <end position="31"/>
    </location>
</feature>
<protein>
    <recommendedName>
        <fullName evidence="4">Glycoside hydrolase family 65</fullName>
    </recommendedName>
</protein>